<organism evidence="2 3">
    <name type="scientific">Maritalea porphyrae</name>
    <dbReference type="NCBI Taxonomy" id="880732"/>
    <lineage>
        <taxon>Bacteria</taxon>
        <taxon>Pseudomonadati</taxon>
        <taxon>Pseudomonadota</taxon>
        <taxon>Alphaproteobacteria</taxon>
        <taxon>Hyphomicrobiales</taxon>
        <taxon>Devosiaceae</taxon>
        <taxon>Maritalea</taxon>
    </lineage>
</organism>
<protein>
    <recommendedName>
        <fullName evidence="1">LysR substrate-binding domain-containing protein</fullName>
    </recommendedName>
</protein>
<comment type="caution">
    <text evidence="2">The sequence shown here is derived from an EMBL/GenBank/DDBJ whole genome shotgun (WGS) entry which is preliminary data.</text>
</comment>
<dbReference type="EMBL" id="BSNI01000002">
    <property type="protein sequence ID" value="GLQ18164.1"/>
    <property type="molecule type" value="Genomic_DNA"/>
</dbReference>
<reference evidence="2" key="2">
    <citation type="submission" date="2023-01" db="EMBL/GenBank/DDBJ databases">
        <title>Draft genome sequence of Maritalea porphyrae strain NBRC 107169.</title>
        <authorList>
            <person name="Sun Q."/>
            <person name="Mori K."/>
        </authorList>
    </citation>
    <scope>NUCLEOTIDE SEQUENCE</scope>
    <source>
        <strain evidence="2">NBRC 107169</strain>
    </source>
</reference>
<proteinExistence type="predicted"/>
<evidence type="ECO:0000259" key="1">
    <source>
        <dbReference type="Pfam" id="PF03466"/>
    </source>
</evidence>
<dbReference type="InterPro" id="IPR005119">
    <property type="entry name" value="LysR_subst-bd"/>
</dbReference>
<dbReference type="SUPFAM" id="SSF53850">
    <property type="entry name" value="Periplasmic binding protein-like II"/>
    <property type="match status" value="1"/>
</dbReference>
<dbReference type="Pfam" id="PF03466">
    <property type="entry name" value="LysR_substrate"/>
    <property type="match status" value="1"/>
</dbReference>
<feature type="domain" description="LysR substrate-binding" evidence="1">
    <location>
        <begin position="20"/>
        <end position="120"/>
    </location>
</feature>
<evidence type="ECO:0000313" key="2">
    <source>
        <dbReference type="EMBL" id="GLQ18164.1"/>
    </source>
</evidence>
<dbReference type="Gene3D" id="3.40.190.10">
    <property type="entry name" value="Periplasmic binding protein-like II"/>
    <property type="match status" value="1"/>
</dbReference>
<sequence length="148" mass="16617">MGALKELVASFFHIVDRFVELLSQDWVLPPIGAILRTTVERYLRNHKMGYPKRVLSTSSFLFTLATIRNTNAIAPIAKSVADEFMRQGAIAQIDLDLDISVETYSLLTRHDQVLTPAAKLAKGEVEKVYELDSAIFEQMKYKGLADLS</sequence>
<name>A0ABQ5UUU6_9HYPH</name>
<accession>A0ABQ5UUU6</accession>
<keyword evidence="3" id="KW-1185">Reference proteome</keyword>
<dbReference type="Proteomes" id="UP001161405">
    <property type="component" value="Unassembled WGS sequence"/>
</dbReference>
<reference evidence="2" key="1">
    <citation type="journal article" date="2014" name="Int. J. Syst. Evol. Microbiol.">
        <title>Complete genome of a new Firmicutes species belonging to the dominant human colonic microbiota ('Ruminococcus bicirculans') reveals two chromosomes and a selective capacity to utilize plant glucans.</title>
        <authorList>
            <consortium name="NISC Comparative Sequencing Program"/>
            <person name="Wegmann U."/>
            <person name="Louis P."/>
            <person name="Goesmann A."/>
            <person name="Henrissat B."/>
            <person name="Duncan S.H."/>
            <person name="Flint H.J."/>
        </authorList>
    </citation>
    <scope>NUCLEOTIDE SEQUENCE</scope>
    <source>
        <strain evidence="2">NBRC 107169</strain>
    </source>
</reference>
<dbReference type="RefSeq" id="WP_284364847.1">
    <property type="nucleotide sequence ID" value="NZ_BSNI01000002.1"/>
</dbReference>
<gene>
    <name evidence="2" type="ORF">GCM10007879_24130</name>
</gene>
<evidence type="ECO:0000313" key="3">
    <source>
        <dbReference type="Proteomes" id="UP001161405"/>
    </source>
</evidence>